<evidence type="ECO:0000259" key="6">
    <source>
        <dbReference type="PROSITE" id="PS51471"/>
    </source>
</evidence>
<accession>V5UR62</accession>
<dbReference type="GO" id="GO:0005506">
    <property type="term" value="F:iron ion binding"/>
    <property type="evidence" value="ECO:0007669"/>
    <property type="project" value="InterPro"/>
</dbReference>
<dbReference type="GO" id="GO:0031418">
    <property type="term" value="F:L-ascorbic acid binding"/>
    <property type="evidence" value="ECO:0007669"/>
    <property type="project" value="InterPro"/>
</dbReference>
<dbReference type="PROSITE" id="PS51471">
    <property type="entry name" value="FE2OG_OXY"/>
    <property type="match status" value="1"/>
</dbReference>
<dbReference type="PANTHER" id="PTHR10869:SF246">
    <property type="entry name" value="TRANSMEMBRANE PROLYL 4-HYDROXYLASE"/>
    <property type="match status" value="1"/>
</dbReference>
<dbReference type="GO" id="GO:0004656">
    <property type="term" value="F:procollagen-proline 4-dioxygenase activity"/>
    <property type="evidence" value="ECO:0007669"/>
    <property type="project" value="TreeGrafter"/>
</dbReference>
<dbReference type="Proteomes" id="UP000018808">
    <property type="component" value="Segment"/>
</dbReference>
<keyword evidence="5" id="KW-0408">Iron</keyword>
<evidence type="ECO:0000256" key="3">
    <source>
        <dbReference type="ARBA" id="ARBA00022964"/>
    </source>
</evidence>
<evidence type="ECO:0000256" key="1">
    <source>
        <dbReference type="ARBA" id="ARBA00001961"/>
    </source>
</evidence>
<feature type="domain" description="Fe2OG dioxygenase" evidence="6">
    <location>
        <begin position="91"/>
        <end position="182"/>
    </location>
</feature>
<dbReference type="KEGG" id="vg:18504618"/>
<name>V5UR62_9CAUD</name>
<dbReference type="RefSeq" id="YP_009008176.1">
    <property type="nucleotide sequence ID" value="NC_023587.1"/>
</dbReference>
<keyword evidence="3" id="KW-0223">Dioxygenase</keyword>
<evidence type="ECO:0000313" key="7">
    <source>
        <dbReference type="EMBL" id="AHB80456.1"/>
    </source>
</evidence>
<dbReference type="OrthoDB" id="19787at10239"/>
<gene>
    <name evidence="7" type="ORF">S-MbCM7_042</name>
</gene>
<dbReference type="EMBL" id="KF156338">
    <property type="protein sequence ID" value="AHB80456.1"/>
    <property type="molecule type" value="Genomic_DNA"/>
</dbReference>
<evidence type="ECO:0000256" key="5">
    <source>
        <dbReference type="ARBA" id="ARBA00023004"/>
    </source>
</evidence>
<dbReference type="InterPro" id="IPR044862">
    <property type="entry name" value="Pro_4_hyd_alph_FE2OG_OXY"/>
</dbReference>
<dbReference type="GeneID" id="18504618"/>
<proteinExistence type="predicted"/>
<keyword evidence="8" id="KW-1185">Reference proteome</keyword>
<dbReference type="InterPro" id="IPR006620">
    <property type="entry name" value="Pro_4_hyd_alph"/>
</dbReference>
<reference evidence="7 8" key="1">
    <citation type="journal article" date="2014" name="Nature">
        <title>Viral tagging reveals discrete populations in Synechococcus viral genome sequence space.</title>
        <authorList>
            <person name="Deng L."/>
            <person name="Ignacio Espinoza J.C."/>
            <person name="Gregory A.C."/>
            <person name="Poulos B.T."/>
            <person name="Weitz J.S."/>
            <person name="Hugenholtz P."/>
            <person name="Sullivan M.B."/>
        </authorList>
    </citation>
    <scope>NUCLEOTIDE SEQUENCE [LARGE SCALE GENOMIC DNA]</scope>
</reference>
<dbReference type="Gene3D" id="2.60.120.620">
    <property type="entry name" value="q2cbj1_9rhob like domain"/>
    <property type="match status" value="1"/>
</dbReference>
<evidence type="ECO:0000256" key="4">
    <source>
        <dbReference type="ARBA" id="ARBA00023002"/>
    </source>
</evidence>
<keyword evidence="2" id="KW-0479">Metal-binding</keyword>
<dbReference type="PANTHER" id="PTHR10869">
    <property type="entry name" value="PROLYL 4-HYDROXYLASE ALPHA SUBUNIT"/>
    <property type="match status" value="1"/>
</dbReference>
<comment type="cofactor">
    <cofactor evidence="1">
        <name>L-ascorbate</name>
        <dbReference type="ChEBI" id="CHEBI:38290"/>
    </cofactor>
</comment>
<dbReference type="Pfam" id="PF13640">
    <property type="entry name" value="2OG-FeII_Oxy_3"/>
    <property type="match status" value="1"/>
</dbReference>
<evidence type="ECO:0000256" key="2">
    <source>
        <dbReference type="ARBA" id="ARBA00022723"/>
    </source>
</evidence>
<sequence length="182" mass="20934">MYQLIEYIQVYDNVLGSDDLDLILSESKASSDWQEARIAVKNEPHGGAENNDMRKSGLLKITNDYKCYQLLHDKNEEVAEQYCTTFPACRLFMSYGHEVLRYDKGGFFKIHTDSYASQPRTMSMIYMLNDEYDGGEIAFFQGEHTIKPKAGSCIVFPSNFMYPHEIKEVTDGTRYSIVSWSV</sequence>
<organism evidence="7 8">
    <name type="scientific">Synechococcus phage ACG-2014h</name>
    <dbReference type="NCBI Taxonomy" id="1340810"/>
    <lineage>
        <taxon>Viruses</taxon>
        <taxon>Duplodnaviria</taxon>
        <taxon>Heunggongvirae</taxon>
        <taxon>Uroviricota</taxon>
        <taxon>Caudoviricetes</taxon>
        <taxon>Pantevenvirales</taxon>
        <taxon>Kyanoviridae</taxon>
        <taxon>Sedonavirus</taxon>
        <taxon>Sedonavirus tusconh</taxon>
    </lineage>
</organism>
<keyword evidence="4" id="KW-0560">Oxidoreductase</keyword>
<protein>
    <submittedName>
        <fullName evidence="7">2OG-Fe(II) oxygenase</fullName>
    </submittedName>
</protein>
<dbReference type="SMART" id="SM00702">
    <property type="entry name" value="P4Hc"/>
    <property type="match status" value="1"/>
</dbReference>
<dbReference type="InterPro" id="IPR005123">
    <property type="entry name" value="Oxoglu/Fe-dep_dioxygenase_dom"/>
</dbReference>
<dbReference type="InterPro" id="IPR045054">
    <property type="entry name" value="P4HA-like"/>
</dbReference>
<evidence type="ECO:0000313" key="8">
    <source>
        <dbReference type="Proteomes" id="UP000018808"/>
    </source>
</evidence>